<feature type="active site" description="Proton acceptor" evidence="10">
    <location>
        <position position="331"/>
    </location>
</feature>
<feature type="active site" description="Proton donor" evidence="10">
    <location>
        <position position="190"/>
    </location>
</feature>
<comment type="catalytic activity">
    <reaction evidence="1 9">
        <text>alpha-D-glucose = beta-D-glucose</text>
        <dbReference type="Rhea" id="RHEA:10264"/>
        <dbReference type="ChEBI" id="CHEBI:15903"/>
        <dbReference type="ChEBI" id="CHEBI:17925"/>
        <dbReference type="EC" id="5.1.3.3"/>
    </reaction>
</comment>
<evidence type="ECO:0000256" key="11">
    <source>
        <dbReference type="PIRSR" id="PIRSR005096-2"/>
    </source>
</evidence>
<evidence type="ECO:0000256" key="8">
    <source>
        <dbReference type="ARBA" id="ARBA00045743"/>
    </source>
</evidence>
<dbReference type="PANTHER" id="PTHR10091:SF0">
    <property type="entry name" value="GALACTOSE MUTAROTASE"/>
    <property type="match status" value="1"/>
</dbReference>
<dbReference type="OMA" id="CVAIEAQ"/>
<comment type="function">
    <text evidence="8">Mutarotase that catalyzes the interconversion of beta-D-galactose and alpha-D-galactose during galactose metabolism. Beta-D-galactose is metabolized in the liver into glucose 1-phosphate, the primary metabolic fuel, by the action of four enzymes that constitute the Leloir pathway: GALM, GALK1 (galactokinase), GALT (galactose-1-phosphate uridylyltransferase) and GALE (UDP-galactose-4'-epimerase). Involved in the maintenance of the equilibrium between the beta- and alpha-anomers of galactose, therefore ensuring a sufficient supply of the alpha-anomer for GALK1. Also active on D-glucose although shows a preference for galactose over glucose.</text>
</comment>
<dbReference type="InterPro" id="IPR014718">
    <property type="entry name" value="GH-type_carb-bd"/>
</dbReference>
<comment type="pathway">
    <text evidence="3">Carbohydrate metabolism; galactose metabolism.</text>
</comment>
<dbReference type="PANTHER" id="PTHR10091">
    <property type="entry name" value="ALDOSE-1-EPIMERASE"/>
    <property type="match status" value="1"/>
</dbReference>
<dbReference type="STRING" id="158441.A0A226ESY6"/>
<evidence type="ECO:0000256" key="9">
    <source>
        <dbReference type="PIRNR" id="PIRNR005096"/>
    </source>
</evidence>
<dbReference type="SUPFAM" id="SSF74650">
    <property type="entry name" value="Galactose mutarotase-like"/>
    <property type="match status" value="1"/>
</dbReference>
<evidence type="ECO:0000256" key="2">
    <source>
        <dbReference type="ARBA" id="ARBA00001712"/>
    </source>
</evidence>
<dbReference type="InterPro" id="IPR008183">
    <property type="entry name" value="Aldose_1/G6P_1-epimerase"/>
</dbReference>
<keyword evidence="14" id="KW-1185">Reference proteome</keyword>
<comment type="caution">
    <text evidence="13">The sequence shown here is derived from an EMBL/GenBank/DDBJ whole genome shotgun (WGS) entry which is preliminary data.</text>
</comment>
<evidence type="ECO:0000256" key="6">
    <source>
        <dbReference type="ARBA" id="ARBA00023235"/>
    </source>
</evidence>
<evidence type="ECO:0000256" key="5">
    <source>
        <dbReference type="ARBA" id="ARBA00006206"/>
    </source>
</evidence>
<dbReference type="GO" id="GO:0030246">
    <property type="term" value="F:carbohydrate binding"/>
    <property type="evidence" value="ECO:0007669"/>
    <property type="project" value="InterPro"/>
</dbReference>
<protein>
    <recommendedName>
        <fullName evidence="9">Aldose 1-epimerase</fullName>
        <ecNumber evidence="9">5.1.3.3</ecNumber>
    </recommendedName>
</protein>
<evidence type="ECO:0000256" key="4">
    <source>
        <dbReference type="ARBA" id="ARBA00005028"/>
    </source>
</evidence>
<dbReference type="CDD" id="cd09019">
    <property type="entry name" value="galactose_mutarotase_like"/>
    <property type="match status" value="1"/>
</dbReference>
<evidence type="ECO:0000256" key="7">
    <source>
        <dbReference type="ARBA" id="ARBA00023277"/>
    </source>
</evidence>
<keyword evidence="6 9" id="KW-0413">Isomerase</keyword>
<dbReference type="InterPro" id="IPR011013">
    <property type="entry name" value="Gal_mutarotase_sf_dom"/>
</dbReference>
<evidence type="ECO:0000313" key="13">
    <source>
        <dbReference type="EMBL" id="OXA59921.1"/>
    </source>
</evidence>
<evidence type="ECO:0000256" key="1">
    <source>
        <dbReference type="ARBA" id="ARBA00001614"/>
    </source>
</evidence>
<dbReference type="InterPro" id="IPR018052">
    <property type="entry name" value="Ald1_epimerase_CS"/>
</dbReference>
<dbReference type="Pfam" id="PF01263">
    <property type="entry name" value="Aldose_epim"/>
    <property type="match status" value="1"/>
</dbReference>
<organism evidence="13 14">
    <name type="scientific">Folsomia candida</name>
    <name type="common">Springtail</name>
    <dbReference type="NCBI Taxonomy" id="158441"/>
    <lineage>
        <taxon>Eukaryota</taxon>
        <taxon>Metazoa</taxon>
        <taxon>Ecdysozoa</taxon>
        <taxon>Arthropoda</taxon>
        <taxon>Hexapoda</taxon>
        <taxon>Collembola</taxon>
        <taxon>Entomobryomorpha</taxon>
        <taxon>Isotomoidea</taxon>
        <taxon>Isotomidae</taxon>
        <taxon>Proisotominae</taxon>
        <taxon>Folsomia</taxon>
    </lineage>
</organism>
<dbReference type="AlphaFoldDB" id="A0A226ESY6"/>
<evidence type="ECO:0000256" key="3">
    <source>
        <dbReference type="ARBA" id="ARBA00004947"/>
    </source>
</evidence>
<dbReference type="GO" id="GO:0033499">
    <property type="term" value="P:galactose catabolic process via UDP-galactose, Leloir pathway"/>
    <property type="evidence" value="ECO:0007669"/>
    <property type="project" value="TreeGrafter"/>
</dbReference>
<dbReference type="EC" id="5.1.3.3" evidence="9"/>
<accession>A0A226ESY6</accession>
<comment type="pathway">
    <text evidence="4 9">Carbohydrate metabolism; hexose metabolism.</text>
</comment>
<reference evidence="13 14" key="1">
    <citation type="submission" date="2015-12" db="EMBL/GenBank/DDBJ databases">
        <title>The genome of Folsomia candida.</title>
        <authorList>
            <person name="Faddeeva A."/>
            <person name="Derks M.F."/>
            <person name="Anvar Y."/>
            <person name="Smit S."/>
            <person name="Van Straalen N."/>
            <person name="Roelofs D."/>
        </authorList>
    </citation>
    <scope>NUCLEOTIDE SEQUENCE [LARGE SCALE GENOMIC DNA]</scope>
    <source>
        <strain evidence="13 14">VU population</strain>
        <tissue evidence="13">Whole body</tissue>
    </source>
</reference>
<evidence type="ECO:0000256" key="10">
    <source>
        <dbReference type="PIRSR" id="PIRSR005096-1"/>
    </source>
</evidence>
<dbReference type="InterPro" id="IPR047215">
    <property type="entry name" value="Galactose_mutarotase-like"/>
</dbReference>
<dbReference type="InterPro" id="IPR015443">
    <property type="entry name" value="Aldose_1-epimerase"/>
</dbReference>
<keyword evidence="7 9" id="KW-0119">Carbohydrate metabolism</keyword>
<dbReference type="PROSITE" id="PS00545">
    <property type="entry name" value="ALDOSE_1_EPIMERASE"/>
    <property type="match status" value="1"/>
</dbReference>
<dbReference type="Proteomes" id="UP000198287">
    <property type="component" value="Unassembled WGS sequence"/>
</dbReference>
<dbReference type="GO" id="GO:0006006">
    <property type="term" value="P:glucose metabolic process"/>
    <property type="evidence" value="ECO:0007669"/>
    <property type="project" value="TreeGrafter"/>
</dbReference>
<evidence type="ECO:0000256" key="12">
    <source>
        <dbReference type="PIRSR" id="PIRSR005096-3"/>
    </source>
</evidence>
<name>A0A226ESY6_FOLCA</name>
<dbReference type="UniPathway" id="UPA00242"/>
<comment type="similarity">
    <text evidence="5 9">Belongs to the aldose epimerase family.</text>
</comment>
<feature type="binding site" evidence="12">
    <location>
        <begin position="93"/>
        <end position="94"/>
    </location>
    <ligand>
        <name>beta-D-galactose</name>
        <dbReference type="ChEBI" id="CHEBI:27667"/>
    </ligand>
</feature>
<feature type="binding site" evidence="12">
    <location>
        <begin position="190"/>
        <end position="192"/>
    </location>
    <ligand>
        <name>beta-D-galactose</name>
        <dbReference type="ChEBI" id="CHEBI:27667"/>
    </ligand>
</feature>
<dbReference type="OrthoDB" id="274691at2759"/>
<dbReference type="PIRSF" id="PIRSF005096">
    <property type="entry name" value="GALM"/>
    <property type="match status" value="1"/>
</dbReference>
<proteinExistence type="inferred from homology"/>
<evidence type="ECO:0000313" key="14">
    <source>
        <dbReference type="Proteomes" id="UP000198287"/>
    </source>
</evidence>
<sequence>MPLVTTTTPFGIYTTPANPTVPIPVTKYTLTNTINSFSISIIDYGAALTNLIVPDALGQLTDVVLGFDTLEDYLGITSFENPYFGASIGRTSNRVRAGRFIMDGQQVQLSLNDGQNHLHGGFAGFDKRQFKASIISGGKVAFSYISTGGEEGYPNSVMATITYSINEENEIILEYLAMCDGPTPISLTNHTYFNLTGHASATYLNICAHRKTTASKLESHMITLYANEYTPVDENLIITGDVTPVQGTKFDLRTPKDINELITNDPSGYDHNFCLNREGVPDGELVLAASLEIRTDQPGLQFYTGNFLPETALLRGKESTYYYKNGAFCAETQAWPDAVNHNHFPNVLRSPGTVYKTISVYSFIY</sequence>
<gene>
    <name evidence="13" type="ORF">Fcan01_05161</name>
</gene>
<feature type="binding site" evidence="11">
    <location>
        <position position="270"/>
    </location>
    <ligand>
        <name>beta-D-galactose</name>
        <dbReference type="ChEBI" id="CHEBI:27667"/>
    </ligand>
</feature>
<dbReference type="Gene3D" id="2.70.98.10">
    <property type="match status" value="1"/>
</dbReference>
<comment type="catalytic activity">
    <reaction evidence="2">
        <text>alpha-D-galactose = beta-D-galactose</text>
        <dbReference type="Rhea" id="RHEA:28675"/>
        <dbReference type="ChEBI" id="CHEBI:27667"/>
        <dbReference type="ChEBI" id="CHEBI:28061"/>
        <dbReference type="EC" id="5.1.3.3"/>
    </reaction>
    <physiologicalReaction direction="right-to-left" evidence="2">
        <dbReference type="Rhea" id="RHEA:28677"/>
    </physiologicalReaction>
</comment>
<dbReference type="EMBL" id="LNIX01000002">
    <property type="protein sequence ID" value="OXA59921.1"/>
    <property type="molecule type" value="Genomic_DNA"/>
</dbReference>
<dbReference type="UniPathway" id="UPA00214"/>
<dbReference type="GO" id="GO:0004034">
    <property type="term" value="F:aldose 1-epimerase activity"/>
    <property type="evidence" value="ECO:0007669"/>
    <property type="project" value="UniProtKB-EC"/>
</dbReference>